<proteinExistence type="predicted"/>
<gene>
    <name evidence="1" type="ORF">OS242_01415</name>
</gene>
<evidence type="ECO:0000313" key="1">
    <source>
        <dbReference type="EMBL" id="MCX7568627.1"/>
    </source>
</evidence>
<dbReference type="Proteomes" id="UP001208017">
    <property type="component" value="Unassembled WGS sequence"/>
</dbReference>
<accession>A0ABT3WYQ7</accession>
<name>A0ABT3WYQ7_9BACL</name>
<dbReference type="Pfam" id="PF14398">
    <property type="entry name" value="ATPgrasp_YheCD"/>
    <property type="match status" value="1"/>
</dbReference>
<sequence>MALPKKIRVEAAAPSVRGTLFLPRTVLKELSLGNGSYPLSFGAKRMTVTVRELESLPERGGKGGDPIALVSPDVLHELHLPEKKLSLHKSGPGLRFGYVLGILANVKAEGERVTGQQQQTFRNLLTAATQTGMHGYVFSPLDIDWEDLSVTGYWLDGKRWTKSRVPLPDVLYDQIISRTYENRSDVAPERQRLYKLLAPRCFNPGYFDKWQVHQWLQGSDRTKSYVPDAAIFQSVEQAAGFLYRHPDVYMKPVHGSLGIGIIRVQRRSDGRVNYQMKTKEGGLRQGQAGTISTFLKRYQGRLKKGPYLLQKALWLRTYQGRPFDIRLLLQKDSTGRWQRTKSFCRIAQQGQITSNLSTGGDALAVKQLLKDVLRDDKKVTKVMKSLNAIAEAVPAVIEKEVGGTLGELGLDLGLDDYGRIWVIEVNAKPWKKPNTQEGEWKDLALLAFQRPVQYALYLCKQHLEG</sequence>
<protein>
    <submittedName>
        <fullName evidence="1">YheC/YheD family protein</fullName>
    </submittedName>
</protein>
<dbReference type="RefSeq" id="WP_267149868.1">
    <property type="nucleotide sequence ID" value="NZ_JAPMLT010000001.1"/>
</dbReference>
<dbReference type="InterPro" id="IPR026838">
    <property type="entry name" value="YheC/D"/>
</dbReference>
<keyword evidence="2" id="KW-1185">Reference proteome</keyword>
<dbReference type="SUPFAM" id="SSF56059">
    <property type="entry name" value="Glutathione synthetase ATP-binding domain-like"/>
    <property type="match status" value="1"/>
</dbReference>
<reference evidence="1 2" key="1">
    <citation type="submission" date="2022-11" db="EMBL/GenBank/DDBJ databases">
        <title>Study of microbial diversity in lake waters.</title>
        <authorList>
            <person name="Zhang J."/>
        </authorList>
    </citation>
    <scope>NUCLEOTIDE SEQUENCE [LARGE SCALE GENOMIC DNA]</scope>
    <source>
        <strain evidence="1 2">DT12</strain>
    </source>
</reference>
<dbReference type="EMBL" id="JAPMLT010000001">
    <property type="protein sequence ID" value="MCX7568627.1"/>
    <property type="molecule type" value="Genomic_DNA"/>
</dbReference>
<evidence type="ECO:0000313" key="2">
    <source>
        <dbReference type="Proteomes" id="UP001208017"/>
    </source>
</evidence>
<dbReference type="Gene3D" id="3.30.470.20">
    <property type="entry name" value="ATP-grasp fold, B domain"/>
    <property type="match status" value="1"/>
</dbReference>
<organism evidence="1 2">
    <name type="scientific">Tumebacillus lacus</name>
    <dbReference type="NCBI Taxonomy" id="2995335"/>
    <lineage>
        <taxon>Bacteria</taxon>
        <taxon>Bacillati</taxon>
        <taxon>Bacillota</taxon>
        <taxon>Bacilli</taxon>
        <taxon>Bacillales</taxon>
        <taxon>Alicyclobacillaceae</taxon>
        <taxon>Tumebacillus</taxon>
    </lineage>
</organism>
<comment type="caution">
    <text evidence="1">The sequence shown here is derived from an EMBL/GenBank/DDBJ whole genome shotgun (WGS) entry which is preliminary data.</text>
</comment>